<reference evidence="3 4" key="1">
    <citation type="submission" date="2019-12" db="EMBL/GenBank/DDBJ databases">
        <title>Nitratireductor arenosus sp. nov., Isolated from sea sand, Jeju island, South Korea.</title>
        <authorList>
            <person name="Kim W."/>
        </authorList>
    </citation>
    <scope>NUCLEOTIDE SEQUENCE [LARGE SCALE GENOMIC DNA]</scope>
    <source>
        <strain evidence="3 4">CAU 1489</strain>
    </source>
</reference>
<dbReference type="EMBL" id="WPHG01000001">
    <property type="protein sequence ID" value="MVA96555.1"/>
    <property type="molecule type" value="Genomic_DNA"/>
</dbReference>
<proteinExistence type="predicted"/>
<evidence type="ECO:0000313" key="3">
    <source>
        <dbReference type="EMBL" id="MVA96555.1"/>
    </source>
</evidence>
<evidence type="ECO:0000259" key="2">
    <source>
        <dbReference type="Pfam" id="PF00561"/>
    </source>
</evidence>
<keyword evidence="3" id="KW-0378">Hydrolase</keyword>
<feature type="domain" description="AB hydrolase-1" evidence="2">
    <location>
        <begin position="300"/>
        <end position="554"/>
    </location>
</feature>
<gene>
    <name evidence="3" type="ORF">GN330_04740</name>
</gene>
<dbReference type="PANTHER" id="PTHR43689">
    <property type="entry name" value="HYDROLASE"/>
    <property type="match status" value="1"/>
</dbReference>
<dbReference type="SUPFAM" id="SSF53474">
    <property type="entry name" value="alpha/beta-Hydrolases"/>
    <property type="match status" value="1"/>
</dbReference>
<keyword evidence="4" id="KW-1185">Reference proteome</keyword>
<dbReference type="AlphaFoldDB" id="A0A844QBE1"/>
<dbReference type="InterPro" id="IPR029058">
    <property type="entry name" value="AB_hydrolase_fold"/>
</dbReference>
<feature type="region of interest" description="Disordered" evidence="1">
    <location>
        <begin position="1"/>
        <end position="44"/>
    </location>
</feature>
<evidence type="ECO:0000313" key="4">
    <source>
        <dbReference type="Proteomes" id="UP000463224"/>
    </source>
</evidence>
<protein>
    <submittedName>
        <fullName evidence="3">Alpha/beta fold hydrolase</fullName>
    </submittedName>
</protein>
<name>A0A844QBE1_9HYPH</name>
<dbReference type="PRINTS" id="PR00111">
    <property type="entry name" value="ABHYDROLASE"/>
</dbReference>
<dbReference type="InterPro" id="IPR000073">
    <property type="entry name" value="AB_hydrolase_1"/>
</dbReference>
<sequence>MGTAVRHPRNLPGNQTERAFRSPGPVRYPAANACPPKPSGAGEGMRKETLDAVFSLLPKRNAEFAIRRLYERMKQQVKPDAFQVRWAEFEFSGRFLRGGISDISDLATVIISNNQSDFGISLLAARASSGDLSAGLMEWNREYESFLWFLPYRFSDAQGKAGMRLRGLLITSDLFGEIMELFNSSANLTRSEKRTVFQLVGGLELREAAEMDEVTYETKRAQTKVACGKLRCTGQKDLVRKAMGQLVHVMSVSDSELKHSEPAVAFADSYLHDDMQLVVRHHSSGAILRYLVGGPIEGTPVVMVHGMMFPVILRGIARFLERYNIRLFVPIRSGYLESRPLGALFERGDLVELGLREIAYMVEEEGLAPLPLIGNSLGGALALRMALEYPHLFSSVILLSTNLARPADNPWHEGSSFYKGMHDLKSDMLLFKLVNLEYRKFYSKSETCRHILSTHFAKSKVDLSVLDGRYTGYAVYDMFASTYVSSIVGIAEDFRCVMTAEQISAEELTVPLSIIHGEDDPLTSAEKVIDMFKAPLRGVQRIVKGAGHFASISHGKEVWGAVAEACDGQGWIVRRGGAQAVSHSQ</sequence>
<evidence type="ECO:0000256" key="1">
    <source>
        <dbReference type="SAM" id="MobiDB-lite"/>
    </source>
</evidence>
<accession>A0A844QBE1</accession>
<dbReference type="Gene3D" id="3.40.50.1820">
    <property type="entry name" value="alpha/beta hydrolase"/>
    <property type="match status" value="1"/>
</dbReference>
<dbReference type="GO" id="GO:0016787">
    <property type="term" value="F:hydrolase activity"/>
    <property type="evidence" value="ECO:0007669"/>
    <property type="project" value="UniProtKB-KW"/>
</dbReference>
<dbReference type="PANTHER" id="PTHR43689:SF8">
    <property type="entry name" value="ALPHA_BETA-HYDROLASES SUPERFAMILY PROTEIN"/>
    <property type="match status" value="1"/>
</dbReference>
<organism evidence="3 4">
    <name type="scientific">Nitratireductor arenosus</name>
    <dbReference type="NCBI Taxonomy" id="2682096"/>
    <lineage>
        <taxon>Bacteria</taxon>
        <taxon>Pseudomonadati</taxon>
        <taxon>Pseudomonadota</taxon>
        <taxon>Alphaproteobacteria</taxon>
        <taxon>Hyphomicrobiales</taxon>
        <taxon>Phyllobacteriaceae</taxon>
        <taxon>Nitratireductor</taxon>
    </lineage>
</organism>
<dbReference type="Pfam" id="PF00561">
    <property type="entry name" value="Abhydrolase_1"/>
    <property type="match status" value="1"/>
</dbReference>
<comment type="caution">
    <text evidence="3">The sequence shown here is derived from an EMBL/GenBank/DDBJ whole genome shotgun (WGS) entry which is preliminary data.</text>
</comment>
<dbReference type="Proteomes" id="UP000463224">
    <property type="component" value="Unassembled WGS sequence"/>
</dbReference>